<proteinExistence type="predicted"/>
<dbReference type="OrthoDB" id="1931437at2"/>
<evidence type="ECO:0000313" key="2">
    <source>
        <dbReference type="Proteomes" id="UP000005262"/>
    </source>
</evidence>
<accession>J7J1M1</accession>
<dbReference type="AlphaFoldDB" id="J7J1M1"/>
<dbReference type="eggNOG" id="ENOG502ZKDW">
    <property type="taxonomic scope" value="Bacteria"/>
</dbReference>
<dbReference type="EMBL" id="CP003629">
    <property type="protein sequence ID" value="AFQ46254.1"/>
    <property type="molecule type" value="Genomic_DNA"/>
</dbReference>
<name>J7J1M1_DESMD</name>
<sequence>MAAELIILIGFVYAIVESLEKLGLSRRIAHLLAIPLGILSSFGLLQCASILECFAKGLLIGICAVGTCDTACNILAKFKDTNKS</sequence>
<dbReference type="KEGG" id="dmi:Desmer_4448"/>
<dbReference type="STRING" id="768704.Desmer_4448"/>
<evidence type="ECO:0000313" key="1">
    <source>
        <dbReference type="EMBL" id="AFQ46254.1"/>
    </source>
</evidence>
<dbReference type="RefSeq" id="WP_014905160.1">
    <property type="nucleotide sequence ID" value="NC_018515.1"/>
</dbReference>
<protein>
    <submittedName>
        <fullName evidence="1">Uncharacterized protein</fullName>
    </submittedName>
</protein>
<gene>
    <name evidence="1" type="ordered locus">Desmer_4448</name>
</gene>
<dbReference type="HOGENOM" id="CLU_2537050_0_0_9"/>
<reference evidence="1 2" key="1">
    <citation type="journal article" date="2012" name="J. Bacteriol.">
        <title>Complete genome sequences of Desulfosporosinus orientis DSM765T, Desulfosporosinus youngiae DSM17734T, Desulfosporosinus meridiei DSM13257T, and Desulfosporosinus acidiphilus DSM22704T.</title>
        <authorList>
            <person name="Pester M."/>
            <person name="Brambilla E."/>
            <person name="Alazard D."/>
            <person name="Rattei T."/>
            <person name="Weinmaier T."/>
            <person name="Han J."/>
            <person name="Lucas S."/>
            <person name="Lapidus A."/>
            <person name="Cheng J.F."/>
            <person name="Goodwin L."/>
            <person name="Pitluck S."/>
            <person name="Peters L."/>
            <person name="Ovchinnikova G."/>
            <person name="Teshima H."/>
            <person name="Detter J.C."/>
            <person name="Han C.S."/>
            <person name="Tapia R."/>
            <person name="Land M.L."/>
            <person name="Hauser L."/>
            <person name="Kyrpides N.C."/>
            <person name="Ivanova N.N."/>
            <person name="Pagani I."/>
            <person name="Huntmann M."/>
            <person name="Wei C.L."/>
            <person name="Davenport K.W."/>
            <person name="Daligault H."/>
            <person name="Chain P.S."/>
            <person name="Chen A."/>
            <person name="Mavromatis K."/>
            <person name="Markowitz V."/>
            <person name="Szeto E."/>
            <person name="Mikhailova N."/>
            <person name="Pati A."/>
            <person name="Wagner M."/>
            <person name="Woyke T."/>
            <person name="Ollivier B."/>
            <person name="Klenk H.P."/>
            <person name="Spring S."/>
            <person name="Loy A."/>
        </authorList>
    </citation>
    <scope>NUCLEOTIDE SEQUENCE [LARGE SCALE GENOMIC DNA]</scope>
    <source>
        <strain evidence="2">ATCC BAA-275 / DSM 13257 / NCIMB 13706 / S10</strain>
    </source>
</reference>
<keyword evidence="2" id="KW-1185">Reference proteome</keyword>
<dbReference type="Proteomes" id="UP000005262">
    <property type="component" value="Chromosome"/>
</dbReference>
<organism evidence="1 2">
    <name type="scientific">Desulfosporosinus meridiei (strain ATCC BAA-275 / DSM 13257 / KCTC 12902 / NCIMB 13706 / S10)</name>
    <dbReference type="NCBI Taxonomy" id="768704"/>
    <lineage>
        <taxon>Bacteria</taxon>
        <taxon>Bacillati</taxon>
        <taxon>Bacillota</taxon>
        <taxon>Clostridia</taxon>
        <taxon>Eubacteriales</taxon>
        <taxon>Desulfitobacteriaceae</taxon>
        <taxon>Desulfosporosinus</taxon>
    </lineage>
</organism>
<reference evidence="2" key="2">
    <citation type="submission" date="2012-08" db="EMBL/GenBank/DDBJ databases">
        <title>Finished genome of Desulfosporosinus meridiei DSM 13257.</title>
        <authorList>
            <person name="Huntemann M."/>
            <person name="Wei C.-L."/>
            <person name="Han J."/>
            <person name="Detter J.C."/>
            <person name="Han C."/>
            <person name="Davenport K."/>
            <person name="Daligault H."/>
            <person name="Erkkila T."/>
            <person name="Gu W."/>
            <person name="Munk A.C.C."/>
            <person name="Teshima H."/>
            <person name="Xu Y."/>
            <person name="Chain P."/>
            <person name="Tapia R."/>
            <person name="Chen A."/>
            <person name="Krypides N."/>
            <person name="Mavromatis K."/>
            <person name="Markowitz V."/>
            <person name="Szeto E."/>
            <person name="Ivanova N."/>
            <person name="Mikhailova N."/>
            <person name="Ovchinnikova G."/>
            <person name="Pagani I."/>
            <person name="Pati A."/>
            <person name="Goodwin L."/>
            <person name="Peters L."/>
            <person name="Pitluck S."/>
            <person name="Woyke T."/>
            <person name="Pester M."/>
            <person name="Spring S."/>
            <person name="Ollivier B."/>
            <person name="Rattei T."/>
            <person name="Klenk H.-P."/>
            <person name="Wagner M."/>
            <person name="Loy A."/>
        </authorList>
    </citation>
    <scope>NUCLEOTIDE SEQUENCE [LARGE SCALE GENOMIC DNA]</scope>
    <source>
        <strain evidence="2">ATCC BAA-275 / DSM 13257 / NCIMB 13706 / S10</strain>
    </source>
</reference>